<dbReference type="GO" id="GO:0052621">
    <property type="term" value="F:diguanylate cyclase activity"/>
    <property type="evidence" value="ECO:0007669"/>
    <property type="project" value="TreeGrafter"/>
</dbReference>
<keyword evidence="1" id="KW-0472">Membrane</keyword>
<dbReference type="Gene3D" id="3.30.70.270">
    <property type="match status" value="1"/>
</dbReference>
<dbReference type="CDD" id="cd01949">
    <property type="entry name" value="GGDEF"/>
    <property type="match status" value="1"/>
</dbReference>
<dbReference type="Proteomes" id="UP000520814">
    <property type="component" value="Unassembled WGS sequence"/>
</dbReference>
<dbReference type="Pfam" id="PF00990">
    <property type="entry name" value="GGDEF"/>
    <property type="match status" value="1"/>
</dbReference>
<accession>A0A7W9SPW2</accession>
<evidence type="ECO:0000313" key="3">
    <source>
        <dbReference type="EMBL" id="MBB6049843.1"/>
    </source>
</evidence>
<dbReference type="PROSITE" id="PS50887">
    <property type="entry name" value="GGDEF"/>
    <property type="match status" value="1"/>
</dbReference>
<proteinExistence type="predicted"/>
<keyword evidence="4" id="KW-1185">Reference proteome</keyword>
<dbReference type="EMBL" id="JACHGW010000002">
    <property type="protein sequence ID" value="MBB6049843.1"/>
    <property type="molecule type" value="Genomic_DNA"/>
</dbReference>
<sequence length="406" mass="44956">MAEIWQRDSGLRLSVLILGLAVFVHALGHASKLPWTEIVFFSLIATVVRQRQVPLIKDSKGNVILAHVPGESVLLLLILRHGAEAAVCTSFLTNFLASVLCWRQFYSKPSYYIGSTSNMFLLPLLAFVWAWVYQALGGVRLRTPEDCTLLFQDPERVALPFLGASLVTAELLNRCFQSMVAWLRHGTPLRQSLGDFSLGTFEHLENIGAVLALACWTTWGWGVLPFILVLMESLLVSAREKVHRIEARKAASLDVLTGLASARGLSEGLARRLRPQAPPFALLYLDMDRFKQVNDTYGHGVGDELLVQVAKTLQASVVPEALVARRGGDEFILVLPIQDRAEAERTRRHLREAVESAIADDPRFRRVSFSAGVALFPSDGTSEEALLDAADRAMYAEKQARQRLAA</sequence>
<evidence type="ECO:0000313" key="4">
    <source>
        <dbReference type="Proteomes" id="UP000520814"/>
    </source>
</evidence>
<reference evidence="3 4" key="1">
    <citation type="submission" date="2020-08" db="EMBL/GenBank/DDBJ databases">
        <title>Genomic Encyclopedia of Type Strains, Phase IV (KMG-IV): sequencing the most valuable type-strain genomes for metagenomic binning, comparative biology and taxonomic classification.</title>
        <authorList>
            <person name="Goeker M."/>
        </authorList>
    </citation>
    <scope>NUCLEOTIDE SEQUENCE [LARGE SCALE GENOMIC DNA]</scope>
    <source>
        <strain evidence="3 4">DSM 23562</strain>
    </source>
</reference>
<dbReference type="PANTHER" id="PTHR45138:SF9">
    <property type="entry name" value="DIGUANYLATE CYCLASE DGCM-RELATED"/>
    <property type="match status" value="1"/>
</dbReference>
<protein>
    <submittedName>
        <fullName evidence="3">Diguanylate cyclase (GGDEF)-like protein</fullName>
    </submittedName>
</protein>
<keyword evidence="1" id="KW-1133">Transmembrane helix</keyword>
<evidence type="ECO:0000259" key="2">
    <source>
        <dbReference type="PROSITE" id="PS50887"/>
    </source>
</evidence>
<dbReference type="InterPro" id="IPR043128">
    <property type="entry name" value="Rev_trsase/Diguanyl_cyclase"/>
</dbReference>
<dbReference type="SMART" id="SM00267">
    <property type="entry name" value="GGDEF"/>
    <property type="match status" value="1"/>
</dbReference>
<dbReference type="InterPro" id="IPR050469">
    <property type="entry name" value="Diguanylate_Cyclase"/>
</dbReference>
<gene>
    <name evidence="3" type="ORF">HNQ39_001634</name>
</gene>
<name>A0A7W9SPW2_ARMRO</name>
<dbReference type="RefSeq" id="WP_184193676.1">
    <property type="nucleotide sequence ID" value="NZ_JACHGW010000002.1"/>
</dbReference>
<dbReference type="SUPFAM" id="SSF55073">
    <property type="entry name" value="Nucleotide cyclase"/>
    <property type="match status" value="1"/>
</dbReference>
<organism evidence="3 4">
    <name type="scientific">Armatimonas rosea</name>
    <dbReference type="NCBI Taxonomy" id="685828"/>
    <lineage>
        <taxon>Bacteria</taxon>
        <taxon>Bacillati</taxon>
        <taxon>Armatimonadota</taxon>
        <taxon>Armatimonadia</taxon>
        <taxon>Armatimonadales</taxon>
        <taxon>Armatimonadaceae</taxon>
        <taxon>Armatimonas</taxon>
    </lineage>
</organism>
<dbReference type="InterPro" id="IPR029787">
    <property type="entry name" value="Nucleotide_cyclase"/>
</dbReference>
<evidence type="ECO:0000256" key="1">
    <source>
        <dbReference type="SAM" id="Phobius"/>
    </source>
</evidence>
<dbReference type="NCBIfam" id="TIGR00254">
    <property type="entry name" value="GGDEF"/>
    <property type="match status" value="1"/>
</dbReference>
<feature type="transmembrane region" description="Helical" evidence="1">
    <location>
        <begin position="111"/>
        <end position="132"/>
    </location>
</feature>
<feature type="transmembrane region" description="Helical" evidence="1">
    <location>
        <begin position="207"/>
        <end position="231"/>
    </location>
</feature>
<comment type="caution">
    <text evidence="3">The sequence shown here is derived from an EMBL/GenBank/DDBJ whole genome shotgun (WGS) entry which is preliminary data.</text>
</comment>
<feature type="domain" description="GGDEF" evidence="2">
    <location>
        <begin position="278"/>
        <end position="406"/>
    </location>
</feature>
<dbReference type="PANTHER" id="PTHR45138">
    <property type="entry name" value="REGULATORY COMPONENTS OF SENSORY TRANSDUCTION SYSTEM"/>
    <property type="match status" value="1"/>
</dbReference>
<dbReference type="InterPro" id="IPR000160">
    <property type="entry name" value="GGDEF_dom"/>
</dbReference>
<dbReference type="AlphaFoldDB" id="A0A7W9SPW2"/>
<keyword evidence="1" id="KW-0812">Transmembrane</keyword>